<name>A0A173GD67_9CAUD</name>
<keyword evidence="2" id="KW-1185">Reference proteome</keyword>
<gene>
    <name evidence="1" type="ORF">VSW3_12</name>
</gene>
<dbReference type="Proteomes" id="UP000222360">
    <property type="component" value="Segment"/>
</dbReference>
<proteinExistence type="predicted"/>
<evidence type="ECO:0000313" key="2">
    <source>
        <dbReference type="Proteomes" id="UP000222360"/>
    </source>
</evidence>
<reference evidence="1 2" key="1">
    <citation type="submission" date="2016-04" db="EMBL/GenBank/DDBJ databases">
        <title>Complete genome of Pseudomonas fluorescens phage VSW-3.</title>
        <authorList>
            <person name="Zhang C.-J."/>
            <person name="Wei Y.-L."/>
            <person name="Ji X.-L."/>
        </authorList>
    </citation>
    <scope>NUCLEOTIDE SEQUENCE [LARGE SCALE GENOMIC DNA]</scope>
</reference>
<dbReference type="EMBL" id="KX066068">
    <property type="protein sequence ID" value="ANH51088.1"/>
    <property type="molecule type" value="Genomic_DNA"/>
</dbReference>
<sequence>MKHKVNPVYRKLSNAITAAEDTGNAAALLKLEQDVHAGMMLGELNIHDAAALQADIDTARDAIGSVDTNTDYVRHVAQEREVGDL</sequence>
<evidence type="ECO:0000313" key="1">
    <source>
        <dbReference type="EMBL" id="ANH51088.1"/>
    </source>
</evidence>
<organism evidence="1 2">
    <name type="scientific">Pseudomonas phage VSW-3</name>
    <dbReference type="NCBI Taxonomy" id="1852562"/>
    <lineage>
        <taxon>Viruses</taxon>
        <taxon>Duplodnaviria</taxon>
        <taxon>Heunggongvirae</taxon>
        <taxon>Uroviricota</taxon>
        <taxon>Caudoviricetes</taxon>
        <taxon>Autographivirales</taxon>
        <taxon>Autonotataviridae</taxon>
        <taxon>Napahaivirus</taxon>
        <taxon>Napahaivirus VSW3</taxon>
    </lineage>
</organism>
<protein>
    <submittedName>
        <fullName evidence="1">Uncharacterized protein</fullName>
    </submittedName>
</protein>
<accession>A0A173GD67</accession>